<keyword evidence="1" id="KW-0732">Signal</keyword>
<keyword evidence="3" id="KW-1185">Reference proteome</keyword>
<feature type="signal peptide" evidence="1">
    <location>
        <begin position="1"/>
        <end position="30"/>
    </location>
</feature>
<evidence type="ECO:0000313" key="3">
    <source>
        <dbReference type="Proteomes" id="UP001500279"/>
    </source>
</evidence>
<dbReference type="SUPFAM" id="SSF63829">
    <property type="entry name" value="Calcium-dependent phosphotriesterase"/>
    <property type="match status" value="1"/>
</dbReference>
<accession>A0ABN1K1E0</accession>
<proteinExistence type="predicted"/>
<name>A0ABN1K1E0_9BURK</name>
<gene>
    <name evidence="2" type="ORF">GCM10009107_25380</name>
</gene>
<evidence type="ECO:0000256" key="1">
    <source>
        <dbReference type="SAM" id="SignalP"/>
    </source>
</evidence>
<reference evidence="2 3" key="1">
    <citation type="journal article" date="2019" name="Int. J. Syst. Evol. Microbiol.">
        <title>The Global Catalogue of Microorganisms (GCM) 10K type strain sequencing project: providing services to taxonomists for standard genome sequencing and annotation.</title>
        <authorList>
            <consortium name="The Broad Institute Genomics Platform"/>
            <consortium name="The Broad Institute Genome Sequencing Center for Infectious Disease"/>
            <person name="Wu L."/>
            <person name="Ma J."/>
        </authorList>
    </citation>
    <scope>NUCLEOTIDE SEQUENCE [LARGE SCALE GENOMIC DNA]</scope>
    <source>
        <strain evidence="2 3">JCM 15503</strain>
    </source>
</reference>
<dbReference type="RefSeq" id="WP_141288340.1">
    <property type="nucleotide sequence ID" value="NZ_BAAAEW010000014.1"/>
</dbReference>
<dbReference type="InterPro" id="IPR022519">
    <property type="entry name" value="Gloeo/Verruco_rpt"/>
</dbReference>
<protein>
    <submittedName>
        <fullName evidence="2">Uncharacterized protein</fullName>
    </submittedName>
</protein>
<dbReference type="NCBIfam" id="TIGR03803">
    <property type="entry name" value="Gloeo_Verruco"/>
    <property type="match status" value="6"/>
</dbReference>
<dbReference type="Proteomes" id="UP001500279">
    <property type="component" value="Unassembled WGS sequence"/>
</dbReference>
<dbReference type="InterPro" id="IPR015943">
    <property type="entry name" value="WD40/YVTN_repeat-like_dom_sf"/>
</dbReference>
<sequence length="398" mass="40671">MSKTPTLRLASPLTAVAALCAVLTAPLAQAATIEVLHAFVPGTCNQPLGNPLRQPDGTLYGTCYGGGVNGSGIAYRLNPDGQFILLHEFDNSFQSEDGKLPISTLVMAPDGKLWGATHEGGELGVGTVYSLTTGGTFALAFSFDTPTTGSGPEGNLAIDSAGVLYGNNYEGGGGKSHGTAYSFSTSSGTQTTLARYTTALGPISPTNGLTLGPDGMLYGAAADPHRGGNGELFRMNRDGSGFQQLALFKRTTSGAQPRYGVTVLADGTVYGVNTTDGAAGKGVIYRWRSSDGLTVMHTFTGGTGDAEQANSSLTQGADGALYGTSRFGGTNRTSNGGTVYRMALDGSFSLVRSFNATDAVGFEPTGGLTLGADGALYGVTNHSASDEYAGGAIFRIVP</sequence>
<dbReference type="EMBL" id="BAAAEW010000014">
    <property type="protein sequence ID" value="GAA0752010.1"/>
    <property type="molecule type" value="Genomic_DNA"/>
</dbReference>
<evidence type="ECO:0000313" key="2">
    <source>
        <dbReference type="EMBL" id="GAA0752010.1"/>
    </source>
</evidence>
<organism evidence="2 3">
    <name type="scientific">Ideonella azotifigens</name>
    <dbReference type="NCBI Taxonomy" id="513160"/>
    <lineage>
        <taxon>Bacteria</taxon>
        <taxon>Pseudomonadati</taxon>
        <taxon>Pseudomonadota</taxon>
        <taxon>Betaproteobacteria</taxon>
        <taxon>Burkholderiales</taxon>
        <taxon>Sphaerotilaceae</taxon>
        <taxon>Ideonella</taxon>
    </lineage>
</organism>
<feature type="chain" id="PRO_5047237888" evidence="1">
    <location>
        <begin position="31"/>
        <end position="398"/>
    </location>
</feature>
<dbReference type="Gene3D" id="2.130.10.10">
    <property type="entry name" value="YVTN repeat-like/Quinoprotein amine dehydrogenase"/>
    <property type="match status" value="2"/>
</dbReference>
<comment type="caution">
    <text evidence="2">The sequence shown here is derived from an EMBL/GenBank/DDBJ whole genome shotgun (WGS) entry which is preliminary data.</text>
</comment>